<evidence type="ECO:0000313" key="15">
    <source>
        <dbReference type="Proteomes" id="UP000599109"/>
    </source>
</evidence>
<feature type="domain" description="N-acetylmuramoyl-L-alanine amidase" evidence="13">
    <location>
        <begin position="25"/>
        <end position="173"/>
    </location>
</feature>
<comment type="caution">
    <text evidence="14">The sequence shown here is derived from an EMBL/GenBank/DDBJ whole genome shotgun (WGS) entry which is preliminary data.</text>
</comment>
<dbReference type="GO" id="GO:0071555">
    <property type="term" value="P:cell wall organization"/>
    <property type="evidence" value="ECO:0007669"/>
    <property type="project" value="UniProtKB-KW"/>
</dbReference>
<protein>
    <recommendedName>
        <fullName evidence="11">1,6-anhydro-N-acetylmuramyl-L-alanine amidase AmpD</fullName>
        <ecNumber evidence="5">3.5.1.28</ecNumber>
    </recommendedName>
    <alternativeName>
        <fullName evidence="12">N-acetylmuramoyl-L-alanine amidase</fullName>
    </alternativeName>
</protein>
<dbReference type="InterPro" id="IPR002502">
    <property type="entry name" value="Amidase_domain"/>
</dbReference>
<dbReference type="EMBL" id="JAEQNE010000005">
    <property type="protein sequence ID" value="MBL0393464.1"/>
    <property type="molecule type" value="Genomic_DNA"/>
</dbReference>
<sequence length="195" mass="21645">MTTAPEPADALWAQGWYRFAHQVASPNFGPRPEGSAIDLIVLHSISLPPGVYGGDEVERLFTNRLDWDAHPYFQQIRGAEVSAHFFIRRDGALLQFVSCDARAWHAGASSWRGRANCNDDSIGIELEGLEGETFEDAQYEALAALCAAIAQHYPVRHVAGHEHIAPGRKKDPGPGFEWALLKRDLGWPQDWFPTA</sequence>
<dbReference type="GO" id="GO:0005737">
    <property type="term" value="C:cytoplasm"/>
    <property type="evidence" value="ECO:0007669"/>
    <property type="project" value="UniProtKB-SubCell"/>
</dbReference>
<dbReference type="InterPro" id="IPR036505">
    <property type="entry name" value="Amidase/PGRP_sf"/>
</dbReference>
<comment type="catalytic activity">
    <reaction evidence="1">
        <text>Hydrolyzes the link between N-acetylmuramoyl residues and L-amino acid residues in certain cell-wall glycopeptides.</text>
        <dbReference type="EC" id="3.5.1.28"/>
    </reaction>
</comment>
<evidence type="ECO:0000256" key="11">
    <source>
        <dbReference type="ARBA" id="ARBA00039257"/>
    </source>
</evidence>
<evidence type="ECO:0000256" key="7">
    <source>
        <dbReference type="ARBA" id="ARBA00022723"/>
    </source>
</evidence>
<accession>A0A936Z3Z8</accession>
<evidence type="ECO:0000259" key="13">
    <source>
        <dbReference type="SMART" id="SM00644"/>
    </source>
</evidence>
<evidence type="ECO:0000256" key="2">
    <source>
        <dbReference type="ARBA" id="ARBA00001947"/>
    </source>
</evidence>
<dbReference type="InterPro" id="IPR051206">
    <property type="entry name" value="NAMLAA_amidase_2"/>
</dbReference>
<dbReference type="NCBIfam" id="NF008758">
    <property type="entry name" value="PRK11789.1"/>
    <property type="match status" value="1"/>
</dbReference>
<dbReference type="Gene3D" id="3.40.80.10">
    <property type="entry name" value="Peptidoglycan recognition protein-like"/>
    <property type="match status" value="1"/>
</dbReference>
<dbReference type="PANTHER" id="PTHR30417">
    <property type="entry name" value="N-ACETYLMURAMOYL-L-ALANINE AMIDASE AMID"/>
    <property type="match status" value="1"/>
</dbReference>
<keyword evidence="6" id="KW-0963">Cytoplasm</keyword>
<gene>
    <name evidence="14" type="primary">ampD</name>
    <name evidence="14" type="ORF">JJ685_20175</name>
</gene>
<comment type="cofactor">
    <cofactor evidence="2">
        <name>Zn(2+)</name>
        <dbReference type="ChEBI" id="CHEBI:29105"/>
    </cofactor>
</comment>
<keyword evidence="7" id="KW-0479">Metal-binding</keyword>
<dbReference type="EC" id="3.5.1.28" evidence="5"/>
<keyword evidence="15" id="KW-1185">Reference proteome</keyword>
<dbReference type="GO" id="GO:0009254">
    <property type="term" value="P:peptidoglycan turnover"/>
    <property type="evidence" value="ECO:0007669"/>
    <property type="project" value="TreeGrafter"/>
</dbReference>
<evidence type="ECO:0000256" key="5">
    <source>
        <dbReference type="ARBA" id="ARBA00011901"/>
    </source>
</evidence>
<dbReference type="CDD" id="cd06583">
    <property type="entry name" value="PGRP"/>
    <property type="match status" value="1"/>
</dbReference>
<comment type="similarity">
    <text evidence="4">Belongs to the N-acetylmuramoyl-L-alanine amidase 2 family.</text>
</comment>
<dbReference type="GO" id="GO:0046872">
    <property type="term" value="F:metal ion binding"/>
    <property type="evidence" value="ECO:0007669"/>
    <property type="project" value="UniProtKB-KW"/>
</dbReference>
<dbReference type="AlphaFoldDB" id="A0A936Z3Z8"/>
<dbReference type="SMART" id="SM00644">
    <property type="entry name" value="Ami_2"/>
    <property type="match status" value="1"/>
</dbReference>
<evidence type="ECO:0000313" key="14">
    <source>
        <dbReference type="EMBL" id="MBL0393464.1"/>
    </source>
</evidence>
<proteinExistence type="inferred from homology"/>
<dbReference type="SUPFAM" id="SSF55846">
    <property type="entry name" value="N-acetylmuramoyl-L-alanine amidase-like"/>
    <property type="match status" value="1"/>
</dbReference>
<dbReference type="GO" id="GO:0008745">
    <property type="term" value="F:N-acetylmuramoyl-L-alanine amidase activity"/>
    <property type="evidence" value="ECO:0007669"/>
    <property type="project" value="UniProtKB-EC"/>
</dbReference>
<evidence type="ECO:0000256" key="8">
    <source>
        <dbReference type="ARBA" id="ARBA00022801"/>
    </source>
</evidence>
<dbReference type="GO" id="GO:0009253">
    <property type="term" value="P:peptidoglycan catabolic process"/>
    <property type="evidence" value="ECO:0007669"/>
    <property type="project" value="InterPro"/>
</dbReference>
<dbReference type="RefSeq" id="WP_201676126.1">
    <property type="nucleotide sequence ID" value="NZ_JAEQNE010000005.1"/>
</dbReference>
<reference evidence="14 15" key="1">
    <citation type="journal article" date="2017" name="Int. J. Syst. Evol. Microbiol.">
        <title>Ramlibacter monticola sp. nov., isolated from forest soil.</title>
        <authorList>
            <person name="Chaudhary D.K."/>
            <person name="Kim J."/>
        </authorList>
    </citation>
    <scope>NUCLEOTIDE SEQUENCE [LARGE SCALE GENOMIC DNA]</scope>
    <source>
        <strain evidence="14 15">KACC 19175</strain>
    </source>
</reference>
<dbReference type="PANTHER" id="PTHR30417:SF4">
    <property type="entry name" value="1,6-ANHYDRO-N-ACETYLMURAMYL-L-ALANINE AMIDASE AMPD"/>
    <property type="match status" value="1"/>
</dbReference>
<keyword evidence="9" id="KW-0862">Zinc</keyword>
<keyword evidence="8 14" id="KW-0378">Hydrolase</keyword>
<comment type="subcellular location">
    <subcellularLocation>
        <location evidence="3">Cytoplasm</location>
    </subcellularLocation>
</comment>
<evidence type="ECO:0000256" key="1">
    <source>
        <dbReference type="ARBA" id="ARBA00001561"/>
    </source>
</evidence>
<name>A0A936Z3Z8_9BURK</name>
<evidence type="ECO:0000256" key="6">
    <source>
        <dbReference type="ARBA" id="ARBA00022490"/>
    </source>
</evidence>
<evidence type="ECO:0000256" key="12">
    <source>
        <dbReference type="ARBA" id="ARBA00042615"/>
    </source>
</evidence>
<organism evidence="14 15">
    <name type="scientific">Ramlibacter monticola</name>
    <dbReference type="NCBI Taxonomy" id="1926872"/>
    <lineage>
        <taxon>Bacteria</taxon>
        <taxon>Pseudomonadati</taxon>
        <taxon>Pseudomonadota</taxon>
        <taxon>Betaproteobacteria</taxon>
        <taxon>Burkholderiales</taxon>
        <taxon>Comamonadaceae</taxon>
        <taxon>Ramlibacter</taxon>
    </lineage>
</organism>
<keyword evidence="10" id="KW-0961">Cell wall biogenesis/degradation</keyword>
<evidence type="ECO:0000256" key="10">
    <source>
        <dbReference type="ARBA" id="ARBA00023316"/>
    </source>
</evidence>
<evidence type="ECO:0000256" key="3">
    <source>
        <dbReference type="ARBA" id="ARBA00004496"/>
    </source>
</evidence>
<dbReference type="Proteomes" id="UP000599109">
    <property type="component" value="Unassembled WGS sequence"/>
</dbReference>
<dbReference type="Pfam" id="PF01510">
    <property type="entry name" value="Amidase_2"/>
    <property type="match status" value="1"/>
</dbReference>
<evidence type="ECO:0000256" key="4">
    <source>
        <dbReference type="ARBA" id="ARBA00007553"/>
    </source>
</evidence>
<evidence type="ECO:0000256" key="9">
    <source>
        <dbReference type="ARBA" id="ARBA00022833"/>
    </source>
</evidence>